<evidence type="ECO:0000313" key="3">
    <source>
        <dbReference type="Proteomes" id="UP000236305"/>
    </source>
</evidence>
<protein>
    <submittedName>
        <fullName evidence="2">Uncharacterized protein</fullName>
    </submittedName>
</protein>
<proteinExistence type="predicted"/>
<evidence type="ECO:0000256" key="1">
    <source>
        <dbReference type="SAM" id="MobiDB-lite"/>
    </source>
</evidence>
<dbReference type="AlphaFoldDB" id="A0A2J8BRI9"/>
<dbReference type="EMBL" id="MPSH01000046">
    <property type="protein sequence ID" value="PNH27376.1"/>
    <property type="molecule type" value="Genomic_DNA"/>
</dbReference>
<reference evidence="2 3" key="1">
    <citation type="submission" date="2017-12" db="EMBL/GenBank/DDBJ databases">
        <title>Comparative genomics yields insights into virulence evolution of Verticillium dahliae.</title>
        <authorList>
            <person name="Fan R."/>
            <person name="Armitage A.D."/>
            <person name="Cascant-Lopez E."/>
            <person name="Sobczyk M."/>
            <person name="Cockerton H.M."/>
            <person name="Harrison R.J."/>
        </authorList>
    </citation>
    <scope>NUCLEOTIDE SEQUENCE [LARGE SCALE GENOMIC DNA]</scope>
    <source>
        <strain evidence="2 3">12008</strain>
    </source>
</reference>
<comment type="caution">
    <text evidence="2">The sequence shown here is derived from an EMBL/GenBank/DDBJ whole genome shotgun (WGS) entry which is preliminary data.</text>
</comment>
<sequence length="40" mass="3986">MPLASPVDDVLGGQSPIDAPSPSGTSLEHLKHGTSLESGT</sequence>
<accession>A0A2J8BRI9</accession>
<gene>
    <name evidence="2" type="ORF">BJF96_g9289</name>
</gene>
<organism evidence="2 3">
    <name type="scientific">Verticillium dahliae</name>
    <name type="common">Verticillium wilt</name>
    <dbReference type="NCBI Taxonomy" id="27337"/>
    <lineage>
        <taxon>Eukaryota</taxon>
        <taxon>Fungi</taxon>
        <taxon>Dikarya</taxon>
        <taxon>Ascomycota</taxon>
        <taxon>Pezizomycotina</taxon>
        <taxon>Sordariomycetes</taxon>
        <taxon>Hypocreomycetidae</taxon>
        <taxon>Glomerellales</taxon>
        <taxon>Plectosphaerellaceae</taxon>
        <taxon>Verticillium</taxon>
    </lineage>
</organism>
<evidence type="ECO:0000313" key="2">
    <source>
        <dbReference type="EMBL" id="PNH27376.1"/>
    </source>
</evidence>
<dbReference type="Proteomes" id="UP000236305">
    <property type="component" value="Unassembled WGS sequence"/>
</dbReference>
<feature type="region of interest" description="Disordered" evidence="1">
    <location>
        <begin position="1"/>
        <end position="40"/>
    </location>
</feature>
<name>A0A2J8BRI9_VERDA</name>